<name>A0A5C4SK50_9FLAO</name>
<dbReference type="OrthoDB" id="1525222at2"/>
<proteinExistence type="predicted"/>
<evidence type="ECO:0000259" key="1">
    <source>
        <dbReference type="Pfam" id="PF14129"/>
    </source>
</evidence>
<dbReference type="RefSeq" id="WP_139697070.1">
    <property type="nucleotide sequence ID" value="NZ_CP074074.1"/>
</dbReference>
<dbReference type="EMBL" id="VDCS01000008">
    <property type="protein sequence ID" value="TNJ44235.1"/>
    <property type="molecule type" value="Genomic_DNA"/>
</dbReference>
<dbReference type="InterPro" id="IPR025381">
    <property type="entry name" value="DUF4296"/>
</dbReference>
<evidence type="ECO:0000313" key="2">
    <source>
        <dbReference type="EMBL" id="TNJ44235.1"/>
    </source>
</evidence>
<dbReference type="Proteomes" id="UP000308713">
    <property type="component" value="Unassembled WGS sequence"/>
</dbReference>
<feature type="domain" description="DUF4296" evidence="1">
    <location>
        <begin position="27"/>
        <end position="107"/>
    </location>
</feature>
<sequence>MIRRFSIGFVVGCVFLGCNEYKGPEKPEDLIPKDKMVNILIDAKLLTTANTKNKRIMRENNLDINSYVFKKHGIDSLQFAKSNSYYAYHMDLYEEIFKIIVDSLERLNIKLKDQEALEWKEQTKREEDSLRAIRIEKDIDTLLIGFKQLDSLTMLRKRDSIRKILIEKESEKQDTLLITPVSDSVALPEK</sequence>
<accession>A0A5C4SK50</accession>
<reference evidence="2 3" key="1">
    <citation type="submission" date="2019-05" db="EMBL/GenBank/DDBJ databases">
        <title>Tamlana fucoidanivorans sp. nov., isolated from the surface of algae collected from Fujian province in China.</title>
        <authorList>
            <person name="Li J."/>
        </authorList>
    </citation>
    <scope>NUCLEOTIDE SEQUENCE [LARGE SCALE GENOMIC DNA]</scope>
    <source>
        <strain evidence="2 3">CW2-9</strain>
    </source>
</reference>
<dbReference type="Pfam" id="PF14129">
    <property type="entry name" value="DUF4296"/>
    <property type="match status" value="1"/>
</dbReference>
<dbReference type="AlphaFoldDB" id="A0A5C4SK50"/>
<gene>
    <name evidence="2" type="ORF">FGF67_09395</name>
</gene>
<dbReference type="PROSITE" id="PS51257">
    <property type="entry name" value="PROKAR_LIPOPROTEIN"/>
    <property type="match status" value="1"/>
</dbReference>
<organism evidence="2 3">
    <name type="scientific">Allotamlana fucoidanivorans</name>
    <dbReference type="NCBI Taxonomy" id="2583814"/>
    <lineage>
        <taxon>Bacteria</taxon>
        <taxon>Pseudomonadati</taxon>
        <taxon>Bacteroidota</taxon>
        <taxon>Flavobacteriia</taxon>
        <taxon>Flavobacteriales</taxon>
        <taxon>Flavobacteriaceae</taxon>
        <taxon>Allotamlana</taxon>
    </lineage>
</organism>
<protein>
    <submittedName>
        <fullName evidence="2">DUF4296 domain-containing protein</fullName>
    </submittedName>
</protein>
<evidence type="ECO:0000313" key="3">
    <source>
        <dbReference type="Proteomes" id="UP000308713"/>
    </source>
</evidence>
<keyword evidence="3" id="KW-1185">Reference proteome</keyword>
<comment type="caution">
    <text evidence="2">The sequence shown here is derived from an EMBL/GenBank/DDBJ whole genome shotgun (WGS) entry which is preliminary data.</text>
</comment>